<dbReference type="GO" id="GO:0005509">
    <property type="term" value="F:calcium ion binding"/>
    <property type="evidence" value="ECO:0007669"/>
    <property type="project" value="InterPro"/>
</dbReference>
<dbReference type="InterPro" id="IPR033113">
    <property type="entry name" value="PLA2_histidine"/>
</dbReference>
<feature type="disulfide bond" evidence="15">
    <location>
        <begin position="119"/>
        <end position="131"/>
    </location>
</feature>
<protein>
    <recommendedName>
        <fullName evidence="4 16">Phospholipase A2</fullName>
        <ecNumber evidence="4 16">3.1.1.4</ecNumber>
    </recommendedName>
</protein>
<dbReference type="EC" id="3.1.1.4" evidence="4 16"/>
<comment type="subcellular location">
    <subcellularLocation>
        <location evidence="2 16">Secreted</location>
    </subcellularLocation>
</comment>
<feature type="disulfide bond" evidence="15">
    <location>
        <begin position="85"/>
        <end position="133"/>
    </location>
</feature>
<dbReference type="GO" id="GO:0016042">
    <property type="term" value="P:lipid catabolic process"/>
    <property type="evidence" value="ECO:0007669"/>
    <property type="project" value="UniProtKB-KW"/>
</dbReference>
<accession>A0A4Y5UGI5</accession>
<dbReference type="CDD" id="cd00125">
    <property type="entry name" value="PLA2c"/>
    <property type="match status" value="1"/>
</dbReference>
<comment type="similarity">
    <text evidence="3">Belongs to the phospholipase A2 family. Group III subfamily.</text>
</comment>
<evidence type="ECO:0000256" key="5">
    <source>
        <dbReference type="ARBA" id="ARBA00022525"/>
    </source>
</evidence>
<dbReference type="PRINTS" id="PR00389">
    <property type="entry name" value="PHPHLIPASEA2"/>
</dbReference>
<keyword evidence="8 14" id="KW-0106">Calcium</keyword>
<proteinExistence type="evidence at transcript level"/>
<feature type="disulfide bond" evidence="15">
    <location>
        <begin position="63"/>
        <end position="79"/>
    </location>
</feature>
<feature type="disulfide bond" evidence="15">
    <location>
        <begin position="94"/>
        <end position="126"/>
    </location>
</feature>
<dbReference type="SUPFAM" id="SSF48619">
    <property type="entry name" value="Phospholipase A2, PLA2"/>
    <property type="match status" value="1"/>
</dbReference>
<feature type="active site" evidence="13">
    <location>
        <position position="82"/>
    </location>
</feature>
<evidence type="ECO:0000256" key="8">
    <source>
        <dbReference type="ARBA" id="ARBA00022837"/>
    </source>
</evidence>
<evidence type="ECO:0000256" key="10">
    <source>
        <dbReference type="ARBA" id="ARBA00023098"/>
    </source>
</evidence>
<dbReference type="PROSITE" id="PS00118">
    <property type="entry name" value="PA2_HIS"/>
    <property type="match status" value="1"/>
</dbReference>
<dbReference type="PANTHER" id="PTHR11716">
    <property type="entry name" value="PHOSPHOLIPASE A2 FAMILY MEMBER"/>
    <property type="match status" value="1"/>
</dbReference>
<reference evidence="18" key="1">
    <citation type="journal article" date="2019" name="Toxins">
        <title>The dual prey-inactivation strategy of spiders-in-depth venomic analysis of Cupiennius salei.</title>
        <authorList>
            <person name="Kuhn-Nentwig L."/>
            <person name="Langenegger N."/>
            <person name="Heller M."/>
            <person name="Koua D."/>
            <person name="Nentwig W."/>
        </authorList>
    </citation>
    <scope>NUCLEOTIDE SEQUENCE</scope>
    <source>
        <tissue evidence="18">Venom gland</tissue>
    </source>
</reference>
<evidence type="ECO:0000256" key="16">
    <source>
        <dbReference type="RuleBase" id="RU361236"/>
    </source>
</evidence>
<keyword evidence="12 15" id="KW-1015">Disulfide bond</keyword>
<evidence type="ECO:0000256" key="7">
    <source>
        <dbReference type="ARBA" id="ARBA00022801"/>
    </source>
</evidence>
<comment type="cofactor">
    <cofactor evidence="14">
        <name>Ca(2+)</name>
        <dbReference type="ChEBI" id="CHEBI:29108"/>
    </cofactor>
    <text evidence="14">Binds 1 Ca(2+) ion per subunit.</text>
</comment>
<dbReference type="GO" id="GO:0006644">
    <property type="term" value="P:phospholipid metabolic process"/>
    <property type="evidence" value="ECO:0007669"/>
    <property type="project" value="InterPro"/>
</dbReference>
<evidence type="ECO:0000256" key="4">
    <source>
        <dbReference type="ARBA" id="ARBA00013278"/>
    </source>
</evidence>
<evidence type="ECO:0000256" key="3">
    <source>
        <dbReference type="ARBA" id="ARBA00009659"/>
    </source>
</evidence>
<feature type="binding site" evidence="14">
    <location>
        <position position="83"/>
    </location>
    <ligand>
        <name>Ca(2+)</name>
        <dbReference type="ChEBI" id="CHEBI:29108"/>
    </ligand>
</feature>
<keyword evidence="7 16" id="KW-0378">Hydrolase</keyword>
<evidence type="ECO:0000256" key="13">
    <source>
        <dbReference type="PIRSR" id="PIRSR601211-1"/>
    </source>
</evidence>
<keyword evidence="5 16" id="KW-0964">Secreted</keyword>
<organism evidence="18">
    <name type="scientific">Cupiennius salei</name>
    <name type="common">American wandering spider</name>
    <dbReference type="NCBI Taxonomy" id="6928"/>
    <lineage>
        <taxon>Eukaryota</taxon>
        <taxon>Metazoa</taxon>
        <taxon>Ecdysozoa</taxon>
        <taxon>Arthropoda</taxon>
        <taxon>Chelicerata</taxon>
        <taxon>Arachnida</taxon>
        <taxon>Araneae</taxon>
        <taxon>Araneomorphae</taxon>
        <taxon>Entelegynae</taxon>
        <taxon>Lycosoidea</taxon>
        <taxon>Ctenidae</taxon>
        <taxon>Cupiennius</taxon>
    </lineage>
</organism>
<keyword evidence="11" id="KW-0865">Zymogen</keyword>
<feature type="domain" description="Phospholipase A2-like central" evidence="17">
    <location>
        <begin position="37"/>
        <end position="163"/>
    </location>
</feature>
<evidence type="ECO:0000256" key="11">
    <source>
        <dbReference type="ARBA" id="ARBA00023145"/>
    </source>
</evidence>
<evidence type="ECO:0000256" key="2">
    <source>
        <dbReference type="ARBA" id="ARBA00004613"/>
    </source>
</evidence>
<evidence type="ECO:0000256" key="12">
    <source>
        <dbReference type="ARBA" id="ARBA00023157"/>
    </source>
</evidence>
<dbReference type="AlphaFoldDB" id="A0A4Y5UGI5"/>
<keyword evidence="6 14" id="KW-0479">Metal-binding</keyword>
<feature type="chain" id="PRO_5021511039" description="Phospholipase A2" evidence="16">
    <location>
        <begin position="21"/>
        <end position="170"/>
    </location>
</feature>
<dbReference type="GO" id="GO:0005576">
    <property type="term" value="C:extracellular region"/>
    <property type="evidence" value="ECO:0007669"/>
    <property type="project" value="UniProtKB-SubCell"/>
</dbReference>
<dbReference type="EMBL" id="MH766636">
    <property type="protein sequence ID" value="QDC23068.1"/>
    <property type="molecule type" value="mRNA"/>
</dbReference>
<keyword evidence="16" id="KW-0732">Signal</keyword>
<keyword evidence="9" id="KW-0442">Lipid degradation</keyword>
<dbReference type="Pfam" id="PF00068">
    <property type="entry name" value="Phospholip_A2_1"/>
    <property type="match status" value="1"/>
</dbReference>
<evidence type="ECO:0000256" key="1">
    <source>
        <dbReference type="ARBA" id="ARBA00001604"/>
    </source>
</evidence>
<keyword evidence="10 16" id="KW-0443">Lipid metabolism</keyword>
<evidence type="ECO:0000256" key="6">
    <source>
        <dbReference type="ARBA" id="ARBA00022723"/>
    </source>
</evidence>
<evidence type="ECO:0000256" key="14">
    <source>
        <dbReference type="PIRSR" id="PIRSR601211-2"/>
    </source>
</evidence>
<dbReference type="InterPro" id="IPR016090">
    <property type="entry name" value="PLA2-like_dom"/>
</dbReference>
<feature type="signal peptide" evidence="16">
    <location>
        <begin position="1"/>
        <end position="20"/>
    </location>
</feature>
<feature type="active site" evidence="13">
    <location>
        <position position="134"/>
    </location>
</feature>
<dbReference type="Gene3D" id="1.20.90.10">
    <property type="entry name" value="Phospholipase A2 domain"/>
    <property type="match status" value="1"/>
</dbReference>
<evidence type="ECO:0000256" key="15">
    <source>
        <dbReference type="PIRSR" id="PIRSR601211-3"/>
    </source>
</evidence>
<dbReference type="GO" id="GO:0050482">
    <property type="term" value="P:arachidonate secretion"/>
    <property type="evidence" value="ECO:0007669"/>
    <property type="project" value="InterPro"/>
</dbReference>
<feature type="disulfide bond" evidence="15">
    <location>
        <begin position="78"/>
        <end position="140"/>
    </location>
</feature>
<evidence type="ECO:0000259" key="17">
    <source>
        <dbReference type="SMART" id="SM00085"/>
    </source>
</evidence>
<evidence type="ECO:0000256" key="9">
    <source>
        <dbReference type="ARBA" id="ARBA00022963"/>
    </source>
</evidence>
<dbReference type="SMART" id="SM00085">
    <property type="entry name" value="PA2c"/>
    <property type="match status" value="1"/>
</dbReference>
<dbReference type="InterPro" id="IPR036444">
    <property type="entry name" value="PLipase_A2_dom_sf"/>
</dbReference>
<comment type="catalytic activity">
    <reaction evidence="1 16">
        <text>a 1,2-diacyl-sn-glycero-3-phosphocholine + H2O = a 1-acyl-sn-glycero-3-phosphocholine + a fatty acid + H(+)</text>
        <dbReference type="Rhea" id="RHEA:15801"/>
        <dbReference type="ChEBI" id="CHEBI:15377"/>
        <dbReference type="ChEBI" id="CHEBI:15378"/>
        <dbReference type="ChEBI" id="CHEBI:28868"/>
        <dbReference type="ChEBI" id="CHEBI:57643"/>
        <dbReference type="ChEBI" id="CHEBI:58168"/>
        <dbReference type="EC" id="3.1.1.4"/>
    </reaction>
</comment>
<feature type="binding site" evidence="14">
    <location>
        <position position="64"/>
    </location>
    <ligand>
        <name>Ca(2+)</name>
        <dbReference type="ChEBI" id="CHEBI:29108"/>
    </ligand>
</feature>
<feature type="binding site" evidence="14">
    <location>
        <position position="66"/>
    </location>
    <ligand>
        <name>Ca(2+)</name>
        <dbReference type="ChEBI" id="CHEBI:29108"/>
    </ligand>
</feature>
<evidence type="ECO:0000313" key="18">
    <source>
        <dbReference type="EMBL" id="QDC23068.1"/>
    </source>
</evidence>
<sequence length="170" mass="19156">MSSAGWIFVGLLFISPFYEAAQIKDEPSVRKSRQRRSLVDLKDMVKSVTGREGSDFINYGNWCGLGGSGKPVDPVDECCQNHDICYDLATSGVCREHGTKGVYQLEYKWRVTDDGMAVCNDEKDECKMAICFCDAIISKCLKSNIDAYDPKNYHDIDLFQLFKEADYLSS</sequence>
<dbReference type="GO" id="GO:0004623">
    <property type="term" value="F:phospholipase A2 activity"/>
    <property type="evidence" value="ECO:0007669"/>
    <property type="project" value="UniProtKB-EC"/>
</dbReference>
<name>A0A4Y5UGI5_CUPSA</name>
<dbReference type="PANTHER" id="PTHR11716:SF47">
    <property type="entry name" value="PHOSPHOLIPASE A2-ALPHA"/>
    <property type="match status" value="1"/>
</dbReference>
<dbReference type="InterPro" id="IPR001211">
    <property type="entry name" value="PLA2"/>
</dbReference>